<reference evidence="1 2" key="1">
    <citation type="submission" date="2018-11" db="EMBL/GenBank/DDBJ databases">
        <authorList>
            <consortium name="Pathogen Informatics"/>
        </authorList>
    </citation>
    <scope>NUCLEOTIDE SEQUENCE [LARGE SCALE GENOMIC DNA]</scope>
    <source>
        <strain>Denwood</strain>
        <strain evidence="2">Zambia</strain>
    </source>
</reference>
<keyword evidence="2" id="KW-1185">Reference proteome</keyword>
<proteinExistence type="predicted"/>
<dbReference type="AlphaFoldDB" id="A0A183PJR9"/>
<evidence type="ECO:0000313" key="2">
    <source>
        <dbReference type="Proteomes" id="UP000269396"/>
    </source>
</evidence>
<gene>
    <name evidence="1" type="ORF">SMTD_LOCUS14605</name>
</gene>
<evidence type="ECO:0000313" key="1">
    <source>
        <dbReference type="EMBL" id="VDP66322.1"/>
    </source>
</evidence>
<dbReference type="EMBL" id="UZAL01034824">
    <property type="protein sequence ID" value="VDP66322.1"/>
    <property type="molecule type" value="Genomic_DNA"/>
</dbReference>
<dbReference type="Proteomes" id="UP000269396">
    <property type="component" value="Unassembled WGS sequence"/>
</dbReference>
<accession>A0A183PJR9</accession>
<organism evidence="1 2">
    <name type="scientific">Schistosoma mattheei</name>
    <dbReference type="NCBI Taxonomy" id="31246"/>
    <lineage>
        <taxon>Eukaryota</taxon>
        <taxon>Metazoa</taxon>
        <taxon>Spiralia</taxon>
        <taxon>Lophotrochozoa</taxon>
        <taxon>Platyhelminthes</taxon>
        <taxon>Trematoda</taxon>
        <taxon>Digenea</taxon>
        <taxon>Strigeidida</taxon>
        <taxon>Schistosomatoidea</taxon>
        <taxon>Schistosomatidae</taxon>
        <taxon>Schistosoma</taxon>
    </lineage>
</organism>
<sequence length="55" mass="6375">MEKKVLNLLQKNYPVTRSFNFFIGSGSVTFAFNASSQLYTRITRSAQLSRKYFAF</sequence>
<protein>
    <submittedName>
        <fullName evidence="1">Uncharacterized protein</fullName>
    </submittedName>
</protein>
<name>A0A183PJR9_9TREM</name>